<proteinExistence type="predicted"/>
<gene>
    <name evidence="1" type="ORF">PGLA1383_LOCUS45453</name>
</gene>
<keyword evidence="2" id="KW-1185">Reference proteome</keyword>
<dbReference type="OrthoDB" id="10453881at2759"/>
<comment type="caution">
    <text evidence="1">The sequence shown here is derived from an EMBL/GenBank/DDBJ whole genome shotgun (WGS) entry which is preliminary data.</text>
</comment>
<dbReference type="AlphaFoldDB" id="A0A813GTF0"/>
<protein>
    <submittedName>
        <fullName evidence="1">Uncharacterized protein</fullName>
    </submittedName>
</protein>
<name>A0A813GTF0_POLGL</name>
<reference evidence="1" key="1">
    <citation type="submission" date="2021-02" db="EMBL/GenBank/DDBJ databases">
        <authorList>
            <person name="Dougan E. K."/>
            <person name="Rhodes N."/>
            <person name="Thang M."/>
            <person name="Chan C."/>
        </authorList>
    </citation>
    <scope>NUCLEOTIDE SEQUENCE</scope>
</reference>
<accession>A0A813GTF0</accession>
<evidence type="ECO:0000313" key="1">
    <source>
        <dbReference type="EMBL" id="CAE8628853.1"/>
    </source>
</evidence>
<dbReference type="Proteomes" id="UP000654075">
    <property type="component" value="Unassembled WGS sequence"/>
</dbReference>
<dbReference type="EMBL" id="CAJNNV010029520">
    <property type="protein sequence ID" value="CAE8628853.1"/>
    <property type="molecule type" value="Genomic_DNA"/>
</dbReference>
<feature type="non-terminal residue" evidence="1">
    <location>
        <position position="221"/>
    </location>
</feature>
<evidence type="ECO:0000313" key="2">
    <source>
        <dbReference type="Proteomes" id="UP000654075"/>
    </source>
</evidence>
<organism evidence="1 2">
    <name type="scientific">Polarella glacialis</name>
    <name type="common">Dinoflagellate</name>
    <dbReference type="NCBI Taxonomy" id="89957"/>
    <lineage>
        <taxon>Eukaryota</taxon>
        <taxon>Sar</taxon>
        <taxon>Alveolata</taxon>
        <taxon>Dinophyceae</taxon>
        <taxon>Suessiales</taxon>
        <taxon>Suessiaceae</taxon>
        <taxon>Polarella</taxon>
    </lineage>
</organism>
<sequence length="221" mass="24084">MRADRELAHQSSVGRQDVLAFNTALVARHGRDMDDLSKRFWERPSPFAAFGSSPAPAASEAVKLLLVQRGAGDGRSFESLGSLAEKGLTPLVDEGLLTWRALDDLSERPLLQQAALFRSAEVLVGACGAALGWMMLMRPGAQVLEWLPRGVQPPLYRCSEAWNADPLGMFGGLGRLAGVDHVCLRSGQATVPIADKNRWSAKRTTAKDAYWRLDNLDVDSQ</sequence>